<evidence type="ECO:0000313" key="3">
    <source>
        <dbReference type="Proteomes" id="UP001320178"/>
    </source>
</evidence>
<evidence type="ECO:0000313" key="2">
    <source>
        <dbReference type="EMBL" id="MCE8052322.1"/>
    </source>
</evidence>
<sequence>MFALNPFADLGHATHCPLTRGIRLAALATAMGLAGCAAQPGADLPPFGDTVQHTKRLQTHEPGDDAPALGGAKAAEAMRNYRSGGAGLQPLPMSSSSLP</sequence>
<gene>
    <name evidence="2" type="ORF">HOP61_13510</name>
</gene>
<organism evidence="2 3">
    <name type="scientific">Billgrantia desiderata</name>
    <dbReference type="NCBI Taxonomy" id="52021"/>
    <lineage>
        <taxon>Bacteria</taxon>
        <taxon>Pseudomonadati</taxon>
        <taxon>Pseudomonadota</taxon>
        <taxon>Gammaproteobacteria</taxon>
        <taxon>Oceanospirillales</taxon>
        <taxon>Halomonadaceae</taxon>
        <taxon>Billgrantia</taxon>
    </lineage>
</organism>
<dbReference type="RefSeq" id="WP_234239772.1">
    <property type="nucleotide sequence ID" value="NZ_JABFTS010000005.1"/>
</dbReference>
<dbReference type="Proteomes" id="UP001320178">
    <property type="component" value="Unassembled WGS sequence"/>
</dbReference>
<dbReference type="AlphaFoldDB" id="A0AAW4YWD2"/>
<reference evidence="2" key="1">
    <citation type="submission" date="2020-05" db="EMBL/GenBank/DDBJ databases">
        <authorList>
            <person name="Wang L."/>
            <person name="Shao Z."/>
        </authorList>
    </citation>
    <scope>NUCLEOTIDE SEQUENCE</scope>
    <source>
        <strain evidence="2">MCCC 1A05776</strain>
    </source>
</reference>
<protein>
    <submittedName>
        <fullName evidence="2">Uncharacterized protein</fullName>
    </submittedName>
</protein>
<dbReference type="EMBL" id="JABFTS010000005">
    <property type="protein sequence ID" value="MCE8052322.1"/>
    <property type="molecule type" value="Genomic_DNA"/>
</dbReference>
<evidence type="ECO:0000256" key="1">
    <source>
        <dbReference type="SAM" id="MobiDB-lite"/>
    </source>
</evidence>
<name>A0AAW4YWD2_9GAMM</name>
<feature type="compositionally biased region" description="Low complexity" evidence="1">
    <location>
        <begin position="88"/>
        <end position="99"/>
    </location>
</feature>
<feature type="region of interest" description="Disordered" evidence="1">
    <location>
        <begin position="80"/>
        <end position="99"/>
    </location>
</feature>
<comment type="caution">
    <text evidence="2">The sequence shown here is derived from an EMBL/GenBank/DDBJ whole genome shotgun (WGS) entry which is preliminary data.</text>
</comment>
<proteinExistence type="predicted"/>
<accession>A0AAW4YWD2</accession>
<reference evidence="2" key="2">
    <citation type="journal article" date="2021" name="Front. Microbiol.">
        <title>Aerobic Denitrification and Heterotrophic Sulfur Oxidation in the Genus Halomonas Revealed by Six Novel Species Characterizations and Genome-Based Analysis.</title>
        <authorList>
            <person name="Wang L."/>
            <person name="Shao Z."/>
        </authorList>
    </citation>
    <scope>NUCLEOTIDE SEQUENCE</scope>
    <source>
        <strain evidence="2">MCCC 1A05776</strain>
    </source>
</reference>